<dbReference type="RefSeq" id="WP_074554050.1">
    <property type="nucleotide sequence ID" value="NZ_CP119563.1"/>
</dbReference>
<organism evidence="1 2">
    <name type="scientific">Rhodobacter capsulatus</name>
    <name type="common">Rhodopseudomonas capsulata</name>
    <dbReference type="NCBI Taxonomy" id="1061"/>
    <lineage>
        <taxon>Bacteria</taxon>
        <taxon>Pseudomonadati</taxon>
        <taxon>Pseudomonadota</taxon>
        <taxon>Alphaproteobacteria</taxon>
        <taxon>Rhodobacterales</taxon>
        <taxon>Rhodobacter group</taxon>
        <taxon>Rhodobacter</taxon>
    </lineage>
</organism>
<protein>
    <submittedName>
        <fullName evidence="1">Uncharacterized protein</fullName>
    </submittedName>
</protein>
<dbReference type="OrthoDB" id="7866589at2"/>
<gene>
    <name evidence="1" type="ORF">SAMN04244550_02073</name>
</gene>
<name>A0A1G7K6U1_RHOCA</name>
<evidence type="ECO:0000313" key="1">
    <source>
        <dbReference type="EMBL" id="SDF32856.1"/>
    </source>
</evidence>
<dbReference type="Proteomes" id="UP000183812">
    <property type="component" value="Unassembled WGS sequence"/>
</dbReference>
<dbReference type="AlphaFoldDB" id="A0A1G7K6U1"/>
<accession>A0A1G7K6U1</accession>
<evidence type="ECO:0000313" key="2">
    <source>
        <dbReference type="Proteomes" id="UP000183812"/>
    </source>
</evidence>
<dbReference type="EMBL" id="FNAY01000009">
    <property type="protein sequence ID" value="SDF32856.1"/>
    <property type="molecule type" value="Genomic_DNA"/>
</dbReference>
<sequence length="132" mass="14150">MTGAPDTSHDCPKAAAAALAQVALALAEMKAGQAAVARAVTGLEAALEVGLQEGLQSLPVCTALPSEHRRAHRFGTPRKIDGDPELQAFIAARVDRLTFEQIAAEVAAHFPPARHVRKTAIWDWWKRRQAGP</sequence>
<reference evidence="1 2" key="1">
    <citation type="submission" date="2016-10" db="EMBL/GenBank/DDBJ databases">
        <authorList>
            <person name="de Groot N.N."/>
        </authorList>
    </citation>
    <scope>NUCLEOTIDE SEQUENCE [LARGE SCALE GENOMIC DNA]</scope>
    <source>
        <strain evidence="2">DSM 938 / 37b4</strain>
    </source>
</reference>
<proteinExistence type="predicted"/>